<evidence type="ECO:0000256" key="8">
    <source>
        <dbReference type="ARBA" id="ARBA00022777"/>
    </source>
</evidence>
<evidence type="ECO:0000256" key="1">
    <source>
        <dbReference type="ARBA" id="ARBA00000085"/>
    </source>
</evidence>
<keyword evidence="10 14" id="KW-1133">Transmembrane helix</keyword>
<evidence type="ECO:0000313" key="16">
    <source>
        <dbReference type="EMBL" id="TCO75530.1"/>
    </source>
</evidence>
<dbReference type="PRINTS" id="PR00344">
    <property type="entry name" value="BCTRLSENSOR"/>
</dbReference>
<dbReference type="CDD" id="cd00082">
    <property type="entry name" value="HisKA"/>
    <property type="match status" value="1"/>
</dbReference>
<feature type="domain" description="Histidine kinase" evidence="15">
    <location>
        <begin position="256"/>
        <end position="478"/>
    </location>
</feature>
<comment type="subcellular location">
    <subcellularLocation>
        <location evidence="2">Membrane</location>
        <topology evidence="2">Multi-pass membrane protein</topology>
    </subcellularLocation>
</comment>
<evidence type="ECO:0000259" key="15">
    <source>
        <dbReference type="PROSITE" id="PS50109"/>
    </source>
</evidence>
<comment type="catalytic activity">
    <reaction evidence="1">
        <text>ATP + protein L-histidine = ADP + protein N-phospho-L-histidine.</text>
        <dbReference type="EC" id="2.7.13.3"/>
    </reaction>
</comment>
<keyword evidence="11" id="KW-0902">Two-component regulatory system</keyword>
<reference evidence="16 17" key="1">
    <citation type="submission" date="2019-03" db="EMBL/GenBank/DDBJ databases">
        <title>Genomic Encyclopedia of Type Strains, Phase IV (KMG-IV): sequencing the most valuable type-strain genomes for metagenomic binning, comparative biology and taxonomic classification.</title>
        <authorList>
            <person name="Goeker M."/>
        </authorList>
    </citation>
    <scope>NUCLEOTIDE SEQUENCE [LARGE SCALE GENOMIC DNA]</scope>
    <source>
        <strain evidence="16 17">DSM 23344</strain>
    </source>
</reference>
<dbReference type="SUPFAM" id="SSF47384">
    <property type="entry name" value="Homodimeric domain of signal transducing histidine kinase"/>
    <property type="match status" value="1"/>
</dbReference>
<evidence type="ECO:0000256" key="14">
    <source>
        <dbReference type="SAM" id="Phobius"/>
    </source>
</evidence>
<dbReference type="Proteomes" id="UP000294980">
    <property type="component" value="Unassembled WGS sequence"/>
</dbReference>
<keyword evidence="4" id="KW-0597">Phosphoprotein</keyword>
<dbReference type="Pfam" id="PF02518">
    <property type="entry name" value="HATPase_c"/>
    <property type="match status" value="1"/>
</dbReference>
<dbReference type="SUPFAM" id="SSF55874">
    <property type="entry name" value="ATPase domain of HSP90 chaperone/DNA topoisomerase II/histidine kinase"/>
    <property type="match status" value="1"/>
</dbReference>
<dbReference type="Gene3D" id="3.30.565.10">
    <property type="entry name" value="Histidine kinase-like ATPase, C-terminal domain"/>
    <property type="match status" value="1"/>
</dbReference>
<evidence type="ECO:0000256" key="10">
    <source>
        <dbReference type="ARBA" id="ARBA00022989"/>
    </source>
</evidence>
<evidence type="ECO:0000256" key="4">
    <source>
        <dbReference type="ARBA" id="ARBA00022553"/>
    </source>
</evidence>
<gene>
    <name evidence="16" type="ORF">EV688_10896</name>
</gene>
<keyword evidence="5" id="KW-0808">Transferase</keyword>
<dbReference type="GO" id="GO:0000155">
    <property type="term" value="F:phosphorelay sensor kinase activity"/>
    <property type="evidence" value="ECO:0007669"/>
    <property type="project" value="InterPro"/>
</dbReference>
<dbReference type="GO" id="GO:0005886">
    <property type="term" value="C:plasma membrane"/>
    <property type="evidence" value="ECO:0007669"/>
    <property type="project" value="TreeGrafter"/>
</dbReference>
<feature type="region of interest" description="Disordered" evidence="13">
    <location>
        <begin position="402"/>
        <end position="437"/>
    </location>
</feature>
<dbReference type="InterPro" id="IPR036097">
    <property type="entry name" value="HisK_dim/P_sf"/>
</dbReference>
<dbReference type="InterPro" id="IPR005467">
    <property type="entry name" value="His_kinase_dom"/>
</dbReference>
<dbReference type="InterPro" id="IPR036890">
    <property type="entry name" value="HATPase_C_sf"/>
</dbReference>
<keyword evidence="8 16" id="KW-0418">Kinase</keyword>
<dbReference type="PANTHER" id="PTHR45436:SF14">
    <property type="entry name" value="SENSOR PROTEIN QSEC"/>
    <property type="match status" value="1"/>
</dbReference>
<evidence type="ECO:0000313" key="17">
    <source>
        <dbReference type="Proteomes" id="UP000294980"/>
    </source>
</evidence>
<evidence type="ECO:0000256" key="2">
    <source>
        <dbReference type="ARBA" id="ARBA00004141"/>
    </source>
</evidence>
<keyword evidence="12 14" id="KW-0472">Membrane</keyword>
<evidence type="ECO:0000256" key="11">
    <source>
        <dbReference type="ARBA" id="ARBA00023012"/>
    </source>
</evidence>
<dbReference type="SMART" id="SM00388">
    <property type="entry name" value="HisKA"/>
    <property type="match status" value="1"/>
</dbReference>
<evidence type="ECO:0000256" key="13">
    <source>
        <dbReference type="SAM" id="MobiDB-lite"/>
    </source>
</evidence>
<name>A0A4V2SBL9_9GAMM</name>
<dbReference type="PANTHER" id="PTHR45436">
    <property type="entry name" value="SENSOR HISTIDINE KINASE YKOH"/>
    <property type="match status" value="1"/>
</dbReference>
<dbReference type="OrthoDB" id="9809766at2"/>
<evidence type="ECO:0000256" key="9">
    <source>
        <dbReference type="ARBA" id="ARBA00022840"/>
    </source>
</evidence>
<dbReference type="InterPro" id="IPR050428">
    <property type="entry name" value="TCS_sensor_his_kinase"/>
</dbReference>
<accession>A0A4V2SBL9</accession>
<proteinExistence type="predicted"/>
<organism evidence="16 17">
    <name type="scientific">Chromatocurvus halotolerans</name>
    <dbReference type="NCBI Taxonomy" id="1132028"/>
    <lineage>
        <taxon>Bacteria</taxon>
        <taxon>Pseudomonadati</taxon>
        <taxon>Pseudomonadota</taxon>
        <taxon>Gammaproteobacteria</taxon>
        <taxon>Cellvibrionales</taxon>
        <taxon>Halieaceae</taxon>
        <taxon>Chromatocurvus</taxon>
    </lineage>
</organism>
<keyword evidence="7" id="KW-0547">Nucleotide-binding</keyword>
<dbReference type="SMART" id="SM00387">
    <property type="entry name" value="HATPase_c"/>
    <property type="match status" value="1"/>
</dbReference>
<dbReference type="InterPro" id="IPR003594">
    <property type="entry name" value="HATPase_dom"/>
</dbReference>
<evidence type="ECO:0000256" key="3">
    <source>
        <dbReference type="ARBA" id="ARBA00012438"/>
    </source>
</evidence>
<dbReference type="EC" id="2.7.13.3" evidence="3"/>
<protein>
    <recommendedName>
        <fullName evidence="3">histidine kinase</fullName>
        <ecNumber evidence="3">2.7.13.3</ecNumber>
    </recommendedName>
</protein>
<dbReference type="Gene3D" id="1.10.287.130">
    <property type="match status" value="1"/>
</dbReference>
<keyword evidence="6 14" id="KW-0812">Transmembrane</keyword>
<evidence type="ECO:0000256" key="6">
    <source>
        <dbReference type="ARBA" id="ARBA00022692"/>
    </source>
</evidence>
<dbReference type="Pfam" id="PF00512">
    <property type="entry name" value="HisKA"/>
    <property type="match status" value="1"/>
</dbReference>
<dbReference type="EMBL" id="SLWX01000008">
    <property type="protein sequence ID" value="TCO75530.1"/>
    <property type="molecule type" value="Genomic_DNA"/>
</dbReference>
<dbReference type="InterPro" id="IPR003661">
    <property type="entry name" value="HisK_dim/P_dom"/>
</dbReference>
<evidence type="ECO:0000256" key="7">
    <source>
        <dbReference type="ARBA" id="ARBA00022741"/>
    </source>
</evidence>
<evidence type="ECO:0000256" key="5">
    <source>
        <dbReference type="ARBA" id="ARBA00022679"/>
    </source>
</evidence>
<dbReference type="GO" id="GO:0005524">
    <property type="term" value="F:ATP binding"/>
    <property type="evidence" value="ECO:0007669"/>
    <property type="project" value="UniProtKB-KW"/>
</dbReference>
<keyword evidence="9" id="KW-0067">ATP-binding</keyword>
<dbReference type="AlphaFoldDB" id="A0A4V2SBL9"/>
<comment type="caution">
    <text evidence="16">The sequence shown here is derived from an EMBL/GenBank/DDBJ whole genome shotgun (WGS) entry which is preliminary data.</text>
</comment>
<dbReference type="InterPro" id="IPR004358">
    <property type="entry name" value="Sig_transdc_His_kin-like_C"/>
</dbReference>
<dbReference type="PROSITE" id="PS50109">
    <property type="entry name" value="HIS_KIN"/>
    <property type="match status" value="1"/>
</dbReference>
<keyword evidence="17" id="KW-1185">Reference proteome</keyword>
<sequence>MLGLMFSLVCALALIIGISGSGARRELASLFDAHLQQSAAIMLLWTQTEPRAGEHLDEARFRAELQRLLPLMQGVYLQREKNALAADDRRELAYAIICESHGQSTSDACLSVASPNAPTLLRQSGQPGFSEHWQETNGAKTLWHVYTLNDAARQFTVRVAERDDIRRQLITNIVRRQSGITLVFTPLVGILVWWVVGHGLRPLQRLSQQIRARRADLLEPVATAAPKEVSALVAALNQLFYKATAAFDRERRFSADVAHELRTPLSVIKTTAELAASRSLQDGSAVAYAEIIRQCARASRVLDQLLQLSRMEGDDAALRHQSVDLAVLARDVMADLAPVADEQAVELVLEISGKVCRLNAEPVSLSILLRNLMDNAIRHSPPGAEVCVAIQHEDGRVSLSVSDRGAGMSRQQRGKLQGFLDAGDTPPRRGQRQTDESGHGLGLLIVQRIARLHGTRIDILPTAPDAGLCVRVVFANLSRSANTP</sequence>
<evidence type="ECO:0000256" key="12">
    <source>
        <dbReference type="ARBA" id="ARBA00023136"/>
    </source>
</evidence>
<feature type="transmembrane region" description="Helical" evidence="14">
    <location>
        <begin position="178"/>
        <end position="196"/>
    </location>
</feature>